<sequence>MADDNDKPEWTADRDVTRAELRIVDMIHEGKPQCRECGQITNRPDKFGLCSKTSDAHQQRRGITPKRKAGKR</sequence>
<dbReference type="EMBL" id="JAVIZQ010000001">
    <property type="protein sequence ID" value="MDR6142067.1"/>
    <property type="molecule type" value="Genomic_DNA"/>
</dbReference>
<keyword evidence="3" id="KW-1185">Reference proteome</keyword>
<reference evidence="2 3" key="1">
    <citation type="submission" date="2023-08" db="EMBL/GenBank/DDBJ databases">
        <title>Functional and genomic diversity of the sorghum phyllosphere microbiome.</title>
        <authorList>
            <person name="Shade A."/>
        </authorList>
    </citation>
    <scope>NUCLEOTIDE SEQUENCE [LARGE SCALE GENOMIC DNA]</scope>
    <source>
        <strain evidence="2 3">SORGH_AS_0445</strain>
    </source>
</reference>
<feature type="compositionally biased region" description="Basic residues" evidence="1">
    <location>
        <begin position="59"/>
        <end position="72"/>
    </location>
</feature>
<dbReference type="RefSeq" id="WP_309689757.1">
    <property type="nucleotide sequence ID" value="NZ_JAVIZQ010000001.1"/>
</dbReference>
<gene>
    <name evidence="2" type="ORF">QE375_001621</name>
</gene>
<evidence type="ECO:0000313" key="2">
    <source>
        <dbReference type="EMBL" id="MDR6142067.1"/>
    </source>
</evidence>
<protein>
    <submittedName>
        <fullName evidence="2">Uncharacterized protein</fullName>
    </submittedName>
</protein>
<dbReference type="Proteomes" id="UP001249291">
    <property type="component" value="Unassembled WGS sequence"/>
</dbReference>
<evidence type="ECO:0000256" key="1">
    <source>
        <dbReference type="SAM" id="MobiDB-lite"/>
    </source>
</evidence>
<accession>A0ABU1HPU4</accession>
<proteinExistence type="predicted"/>
<name>A0ABU1HPU4_9MICO</name>
<organism evidence="2 3">
    <name type="scientific">Microbacterium foliorum</name>
    <dbReference type="NCBI Taxonomy" id="104336"/>
    <lineage>
        <taxon>Bacteria</taxon>
        <taxon>Bacillati</taxon>
        <taxon>Actinomycetota</taxon>
        <taxon>Actinomycetes</taxon>
        <taxon>Micrococcales</taxon>
        <taxon>Microbacteriaceae</taxon>
        <taxon>Microbacterium</taxon>
    </lineage>
</organism>
<feature type="region of interest" description="Disordered" evidence="1">
    <location>
        <begin position="48"/>
        <end position="72"/>
    </location>
</feature>
<evidence type="ECO:0000313" key="3">
    <source>
        <dbReference type="Proteomes" id="UP001249291"/>
    </source>
</evidence>
<comment type="caution">
    <text evidence="2">The sequence shown here is derived from an EMBL/GenBank/DDBJ whole genome shotgun (WGS) entry which is preliminary data.</text>
</comment>